<reference evidence="1 2" key="1">
    <citation type="submission" date="2021-06" db="EMBL/GenBank/DDBJ databases">
        <authorList>
            <person name="Palmer J.M."/>
        </authorList>
    </citation>
    <scope>NUCLEOTIDE SEQUENCE [LARGE SCALE GENOMIC DNA]</scope>
    <source>
        <strain evidence="1 2">CL_MEX2019</strain>
        <tissue evidence="1">Muscle</tissue>
    </source>
</reference>
<dbReference type="Proteomes" id="UP001352852">
    <property type="component" value="Unassembled WGS sequence"/>
</dbReference>
<accession>A0ABU7D2H1</accession>
<protein>
    <submittedName>
        <fullName evidence="1">Uncharacterized protein</fullName>
    </submittedName>
</protein>
<evidence type="ECO:0000313" key="2">
    <source>
        <dbReference type="Proteomes" id="UP001352852"/>
    </source>
</evidence>
<dbReference type="EMBL" id="JAHUTJ010013885">
    <property type="protein sequence ID" value="MED6269357.1"/>
    <property type="molecule type" value="Genomic_DNA"/>
</dbReference>
<comment type="caution">
    <text evidence="1">The sequence shown here is derived from an EMBL/GenBank/DDBJ whole genome shotgun (WGS) entry which is preliminary data.</text>
</comment>
<name>A0ABU7D2H1_9TELE</name>
<keyword evidence="2" id="KW-1185">Reference proteome</keyword>
<gene>
    <name evidence="1" type="ORF">CHARACLAT_032312</name>
</gene>
<evidence type="ECO:0000313" key="1">
    <source>
        <dbReference type="EMBL" id="MED6269357.1"/>
    </source>
</evidence>
<sequence>MSFCQQGDISAYPGIQPVASWEVHCNPPCFQHLYLDSLLPCTRLAASVICLFRGLALRLSGATSSAEFTRQLQKAMMQKI</sequence>
<proteinExistence type="predicted"/>
<organism evidence="1 2">
    <name type="scientific">Characodon lateralis</name>
    <dbReference type="NCBI Taxonomy" id="208331"/>
    <lineage>
        <taxon>Eukaryota</taxon>
        <taxon>Metazoa</taxon>
        <taxon>Chordata</taxon>
        <taxon>Craniata</taxon>
        <taxon>Vertebrata</taxon>
        <taxon>Euteleostomi</taxon>
        <taxon>Actinopterygii</taxon>
        <taxon>Neopterygii</taxon>
        <taxon>Teleostei</taxon>
        <taxon>Neoteleostei</taxon>
        <taxon>Acanthomorphata</taxon>
        <taxon>Ovalentaria</taxon>
        <taxon>Atherinomorphae</taxon>
        <taxon>Cyprinodontiformes</taxon>
        <taxon>Goodeidae</taxon>
        <taxon>Characodon</taxon>
    </lineage>
</organism>